<protein>
    <recommendedName>
        <fullName evidence="8">Efflux system membrane protein</fullName>
    </recommendedName>
</protein>
<dbReference type="Proteomes" id="UP000007587">
    <property type="component" value="Chromosome"/>
</dbReference>
<reference evidence="6 7" key="1">
    <citation type="journal article" date="2012" name="J. Bacteriol.">
        <title>Complete Genome Sequence of the Fruiting Myxobacterium Corallococcus coralloides DSM 2259.</title>
        <authorList>
            <person name="Huntley S."/>
            <person name="Zhang Y."/>
            <person name="Treuner-Lange A."/>
            <person name="Kneip S."/>
            <person name="Sensen C.W."/>
            <person name="Sogaard-Andersen L."/>
        </authorList>
    </citation>
    <scope>NUCLEOTIDE SEQUENCE [LARGE SCALE GENOMIC DNA]</scope>
    <source>
        <strain evidence="7">ATCC 25202 / DSM 2259 / NBRC 100086 / M2</strain>
    </source>
</reference>
<evidence type="ECO:0000256" key="1">
    <source>
        <dbReference type="ARBA" id="ARBA00022475"/>
    </source>
</evidence>
<dbReference type="eggNOG" id="ENOG5033A7D">
    <property type="taxonomic scope" value="Bacteria"/>
</dbReference>
<dbReference type="InterPro" id="IPR012451">
    <property type="entry name" value="DUF1656"/>
</dbReference>
<keyword evidence="3 5" id="KW-1133">Transmembrane helix</keyword>
<evidence type="ECO:0000256" key="4">
    <source>
        <dbReference type="ARBA" id="ARBA00023136"/>
    </source>
</evidence>
<dbReference type="Pfam" id="PF07869">
    <property type="entry name" value="DUF1656"/>
    <property type="match status" value="1"/>
</dbReference>
<dbReference type="RefSeq" id="WP_014396406.1">
    <property type="nucleotide sequence ID" value="NC_017030.1"/>
</dbReference>
<keyword evidence="7" id="KW-1185">Reference proteome</keyword>
<dbReference type="OrthoDB" id="7021192at2"/>
<sequence>MRGELDFQGVFVPALLVWALVAVALGVPLRWGLAALHVYRWVWHPALFDLALFVLLWFAVTFIASRGP</sequence>
<evidence type="ECO:0000313" key="6">
    <source>
        <dbReference type="EMBL" id="AFE05320.1"/>
    </source>
</evidence>
<evidence type="ECO:0000256" key="2">
    <source>
        <dbReference type="ARBA" id="ARBA00022692"/>
    </source>
</evidence>
<evidence type="ECO:0000256" key="3">
    <source>
        <dbReference type="ARBA" id="ARBA00022989"/>
    </source>
</evidence>
<keyword evidence="2 5" id="KW-0812">Transmembrane</keyword>
<keyword evidence="1" id="KW-1003">Cell membrane</keyword>
<dbReference type="AlphaFoldDB" id="H8MM30"/>
<dbReference type="KEGG" id="ccx:COCOR_03594"/>
<dbReference type="EMBL" id="CP003389">
    <property type="protein sequence ID" value="AFE05320.1"/>
    <property type="molecule type" value="Genomic_DNA"/>
</dbReference>
<gene>
    <name evidence="6" type="ordered locus">COCOR_03594</name>
</gene>
<dbReference type="InParanoid" id="H8MM30"/>
<evidence type="ECO:0000256" key="5">
    <source>
        <dbReference type="SAM" id="Phobius"/>
    </source>
</evidence>
<keyword evidence="4 5" id="KW-0472">Membrane</keyword>
<name>H8MM30_CORCM</name>
<dbReference type="HOGENOM" id="CLU_188292_1_0_7"/>
<proteinExistence type="predicted"/>
<dbReference type="STRING" id="1144275.COCOR_03594"/>
<feature type="transmembrane region" description="Helical" evidence="5">
    <location>
        <begin position="42"/>
        <end position="64"/>
    </location>
</feature>
<reference evidence="7" key="2">
    <citation type="submission" date="2012-03" db="EMBL/GenBank/DDBJ databases">
        <title>Genome sequence of the fruiting myxobacterium Corallococcus coralloides DSM 2259.</title>
        <authorList>
            <person name="Huntley S."/>
            <person name="Zhang Y."/>
            <person name="Treuner-Lange A."/>
            <person name="Sensen C.W."/>
            <person name="Sogaard-Andersen L."/>
        </authorList>
    </citation>
    <scope>NUCLEOTIDE SEQUENCE [LARGE SCALE GENOMIC DNA]</scope>
    <source>
        <strain evidence="7">ATCC 25202 / DSM 2259 / NBRC 100086 / M2</strain>
    </source>
</reference>
<evidence type="ECO:0000313" key="7">
    <source>
        <dbReference type="Proteomes" id="UP000007587"/>
    </source>
</evidence>
<organism evidence="6 7">
    <name type="scientific">Corallococcus coralloides (strain ATCC 25202 / DSM 2259 / NBRC 100086 / M2)</name>
    <name type="common">Myxococcus coralloides</name>
    <dbReference type="NCBI Taxonomy" id="1144275"/>
    <lineage>
        <taxon>Bacteria</taxon>
        <taxon>Pseudomonadati</taxon>
        <taxon>Myxococcota</taxon>
        <taxon>Myxococcia</taxon>
        <taxon>Myxococcales</taxon>
        <taxon>Cystobacterineae</taxon>
        <taxon>Myxococcaceae</taxon>
        <taxon>Corallococcus</taxon>
    </lineage>
</organism>
<accession>H8MM30</accession>
<evidence type="ECO:0008006" key="8">
    <source>
        <dbReference type="Google" id="ProtNLM"/>
    </source>
</evidence>